<dbReference type="EMBL" id="DUFW01000014">
    <property type="protein sequence ID" value="HIH21203.1"/>
    <property type="molecule type" value="Genomic_DNA"/>
</dbReference>
<proteinExistence type="predicted"/>
<reference evidence="5" key="3">
    <citation type="submission" date="2021-05" db="EMBL/GenBank/DDBJ databases">
        <title>Protein family content uncovers lineage relationships and bacterial pathway maintenance mechanisms in DPANN archaea.</title>
        <authorList>
            <person name="Castelle C.J."/>
            <person name="Meheust R."/>
            <person name="Jaffe A.L."/>
            <person name="Seitz K."/>
            <person name="Gong X."/>
            <person name="Baker B.J."/>
            <person name="Banfield J.F."/>
        </authorList>
    </citation>
    <scope>NUCLEOTIDE SEQUENCE</scope>
    <source>
        <strain evidence="5">RIFCSPLOWO2_01_FULL_43_13</strain>
    </source>
</reference>
<protein>
    <submittedName>
        <fullName evidence="4">Uncharacterized protein</fullName>
    </submittedName>
</protein>
<evidence type="ECO:0000313" key="6">
    <source>
        <dbReference type="Proteomes" id="UP000527315"/>
    </source>
</evidence>
<evidence type="ECO:0000256" key="2">
    <source>
        <dbReference type="SAM" id="MobiDB-lite"/>
    </source>
</evidence>
<dbReference type="AlphaFoldDB" id="A0A7J4KRK6"/>
<keyword evidence="1" id="KW-0175">Coiled coil</keyword>
<evidence type="ECO:0000313" key="4">
    <source>
        <dbReference type="EMBL" id="HIH32661.1"/>
    </source>
</evidence>
<organism evidence="4 6">
    <name type="scientific">Candidatus Iainarchaeum sp</name>
    <dbReference type="NCBI Taxonomy" id="3101447"/>
    <lineage>
        <taxon>Archaea</taxon>
        <taxon>Candidatus Iainarchaeota</taxon>
        <taxon>Candidatus Iainarchaeia</taxon>
        <taxon>Candidatus Iainarchaeales</taxon>
        <taxon>Candidatus Iainarchaeaceae</taxon>
        <taxon>Candidatus Iainarchaeum</taxon>
    </lineage>
</organism>
<feature type="coiled-coil region" evidence="1">
    <location>
        <begin position="95"/>
        <end position="177"/>
    </location>
</feature>
<dbReference type="Proteomes" id="UP000680185">
    <property type="component" value="Unassembled WGS sequence"/>
</dbReference>
<evidence type="ECO:0000256" key="1">
    <source>
        <dbReference type="SAM" id="Coils"/>
    </source>
</evidence>
<dbReference type="EMBL" id="JAGVWB010000029">
    <property type="protein sequence ID" value="MBS3058592.1"/>
    <property type="molecule type" value="Genomic_DNA"/>
</dbReference>
<feature type="compositionally biased region" description="Basic and acidic residues" evidence="2">
    <location>
        <begin position="29"/>
        <end position="44"/>
    </location>
</feature>
<dbReference type="Proteomes" id="UP000527315">
    <property type="component" value="Unassembled WGS sequence"/>
</dbReference>
<dbReference type="EMBL" id="DUFJ01000003">
    <property type="protein sequence ID" value="HIH32661.1"/>
    <property type="molecule type" value="Genomic_DNA"/>
</dbReference>
<evidence type="ECO:0000313" key="3">
    <source>
        <dbReference type="EMBL" id="HIH21203.1"/>
    </source>
</evidence>
<accession>A0A7J4KRK6</accession>
<dbReference type="Proteomes" id="UP000590964">
    <property type="component" value="Unassembled WGS sequence"/>
</dbReference>
<comment type="caution">
    <text evidence="4">The sequence shown here is derived from an EMBL/GenBank/DDBJ whole genome shotgun (WGS) entry which is preliminary data.</text>
</comment>
<name>A0A7J4KRK6_9ARCH</name>
<evidence type="ECO:0000313" key="7">
    <source>
        <dbReference type="Proteomes" id="UP000590964"/>
    </source>
</evidence>
<reference evidence="5" key="2">
    <citation type="submission" date="2021-03" db="EMBL/GenBank/DDBJ databases">
        <authorList>
            <person name="Jaffe A."/>
        </authorList>
    </citation>
    <scope>NUCLEOTIDE SEQUENCE</scope>
    <source>
        <strain evidence="5">RIFCSPLOWO2_01_FULL_43_13</strain>
    </source>
</reference>
<reference evidence="6 7" key="1">
    <citation type="journal article" date="2020" name="bioRxiv">
        <title>A rank-normalized archaeal taxonomy based on genome phylogeny resolves widespread incomplete and uneven classifications.</title>
        <authorList>
            <person name="Rinke C."/>
            <person name="Chuvochina M."/>
            <person name="Mussig A.J."/>
            <person name="Chaumeil P.-A."/>
            <person name="Waite D.W."/>
            <person name="Whitman W.B."/>
            <person name="Parks D.H."/>
            <person name="Hugenholtz P."/>
        </authorList>
    </citation>
    <scope>NUCLEOTIDE SEQUENCE [LARGE SCALE GENOMIC DNA]</scope>
</reference>
<sequence>MPFRPPFRLNFGKWFSWRKKKPIPQAKAKPAERPAWTRETIDPKSKEFDFPEAKAWMQAKAIAKDKEDSRKAAAMAKAAKKKWGWREIQRFEKGVERAHLRREENREKLIELEQTYGPIKVINPQTLTVLYEGDETAKLLELQREKQRTEREEQMKLERARREAERIRAELKQARPMKYRLMQSIPTLEAKISRIKPANPVEREALIKLPEELKKWVKNIANSANPKEVKRHERTLEGLEYFLRKGWYDSAYGALREFNIKNAKPEKTNAKLVKNNVNAKPAPKKTG</sequence>
<feature type="region of interest" description="Disordered" evidence="2">
    <location>
        <begin position="22"/>
        <end position="44"/>
    </location>
</feature>
<evidence type="ECO:0000313" key="5">
    <source>
        <dbReference type="EMBL" id="MBS3058592.1"/>
    </source>
</evidence>
<gene>
    <name evidence="3" type="ORF">HA222_00875</name>
    <name evidence="4" type="ORF">HA227_00245</name>
    <name evidence="5" type="ORF">J4478_04280</name>
</gene>